<gene>
    <name evidence="1" type="ORF">FK268_12670</name>
</gene>
<sequence length="116" mass="12639">MTTPIPTRKSVAAEFRDAARYSSKRGAAHYRYVAALLVCTSVPVEQIMAYPAPTAELGEFSRAALLQLVVPSLEEYEHALQVLAGSRGAEDFDVEYSDADRATAAAWVAQYEAANR</sequence>
<evidence type="ECO:0000313" key="2">
    <source>
        <dbReference type="Proteomes" id="UP000319792"/>
    </source>
</evidence>
<protein>
    <submittedName>
        <fullName evidence="1">Uncharacterized protein</fullName>
    </submittedName>
</protein>
<dbReference type="Proteomes" id="UP000319792">
    <property type="component" value="Unassembled WGS sequence"/>
</dbReference>
<reference evidence="1 2" key="1">
    <citation type="submission" date="2019-06" db="EMBL/GenBank/DDBJ databases">
        <authorList>
            <person name="Teng J.L.L."/>
            <person name="Lee H.H."/>
            <person name="Lau S.K.P."/>
            <person name="Woo P.C.Y."/>
        </authorList>
    </citation>
    <scope>NUCLEOTIDE SEQUENCE [LARGE SCALE GENOMIC DNA]</scope>
    <source>
        <strain evidence="1 2">HKU70</strain>
    </source>
</reference>
<proteinExistence type="predicted"/>
<reference evidence="1 2" key="2">
    <citation type="submission" date="2019-08" db="EMBL/GenBank/DDBJ databases">
        <title>Tsukamurella conjunctivitidis sp. nov., Tsukamurella assacharolytica sp. nov. and Tsukamurella sputae sp. nov. isolated from patients with conjunctivitis, bacteraemia (lymphoma) and respiratory infection (sputum) in Hong Kong.</title>
        <authorList>
            <person name="Fok K.M.N."/>
            <person name="Fong J.Y.H."/>
        </authorList>
    </citation>
    <scope>NUCLEOTIDE SEQUENCE [LARGE SCALE GENOMIC DNA]</scope>
    <source>
        <strain evidence="1 2">HKU70</strain>
    </source>
</reference>
<dbReference type="AlphaFoldDB" id="A0A5C5RN61"/>
<dbReference type="RefSeq" id="WP_146434475.1">
    <property type="nucleotide sequence ID" value="NZ_VIGV01000003.1"/>
</dbReference>
<dbReference type="EMBL" id="VIGV01000003">
    <property type="protein sequence ID" value="TWS24436.1"/>
    <property type="molecule type" value="Genomic_DNA"/>
</dbReference>
<keyword evidence="2" id="KW-1185">Reference proteome</keyword>
<evidence type="ECO:0000313" key="1">
    <source>
        <dbReference type="EMBL" id="TWS24436.1"/>
    </source>
</evidence>
<comment type="caution">
    <text evidence="1">The sequence shown here is derived from an EMBL/GenBank/DDBJ whole genome shotgun (WGS) entry which is preliminary data.</text>
</comment>
<organism evidence="1 2">
    <name type="scientific">Tsukamurella sputi</name>
    <dbReference type="NCBI Taxonomy" id="2591848"/>
    <lineage>
        <taxon>Bacteria</taxon>
        <taxon>Bacillati</taxon>
        <taxon>Actinomycetota</taxon>
        <taxon>Actinomycetes</taxon>
        <taxon>Mycobacteriales</taxon>
        <taxon>Tsukamurellaceae</taxon>
        <taxon>Tsukamurella</taxon>
    </lineage>
</organism>
<accession>A0A5C5RN61</accession>
<name>A0A5C5RN61_9ACTN</name>